<dbReference type="CDD" id="cd12148">
    <property type="entry name" value="fungal_TF_MHR"/>
    <property type="match status" value="1"/>
</dbReference>
<dbReference type="SMART" id="SM00355">
    <property type="entry name" value="ZnF_C2H2"/>
    <property type="match status" value="2"/>
</dbReference>
<dbReference type="PANTHER" id="PTHR40626:SF13">
    <property type="entry name" value="RESPIRATION FACTOR 2-RELATED"/>
    <property type="match status" value="1"/>
</dbReference>
<keyword evidence="6" id="KW-0539">Nucleus</keyword>
<evidence type="ECO:0000256" key="8">
    <source>
        <dbReference type="SAM" id="MobiDB-lite"/>
    </source>
</evidence>
<feature type="compositionally biased region" description="Polar residues" evidence="8">
    <location>
        <begin position="567"/>
        <end position="577"/>
    </location>
</feature>
<organism evidence="10 11">
    <name type="scientific">Hanseniaspora valbyensis NRRL Y-1626</name>
    <dbReference type="NCBI Taxonomy" id="766949"/>
    <lineage>
        <taxon>Eukaryota</taxon>
        <taxon>Fungi</taxon>
        <taxon>Dikarya</taxon>
        <taxon>Ascomycota</taxon>
        <taxon>Saccharomycotina</taxon>
        <taxon>Saccharomycetes</taxon>
        <taxon>Saccharomycodales</taxon>
        <taxon>Saccharomycodaceae</taxon>
        <taxon>Hanseniaspora</taxon>
    </lineage>
</organism>
<keyword evidence="5" id="KW-0862">Zinc</keyword>
<keyword evidence="11" id="KW-1185">Reference proteome</keyword>
<feature type="region of interest" description="Disordered" evidence="8">
    <location>
        <begin position="662"/>
        <end position="681"/>
    </location>
</feature>
<evidence type="ECO:0000256" key="3">
    <source>
        <dbReference type="ARBA" id="ARBA00022737"/>
    </source>
</evidence>
<dbReference type="PANTHER" id="PTHR40626">
    <property type="entry name" value="MIP31509P"/>
    <property type="match status" value="1"/>
</dbReference>
<evidence type="ECO:0000256" key="5">
    <source>
        <dbReference type="ARBA" id="ARBA00022833"/>
    </source>
</evidence>
<dbReference type="PROSITE" id="PS00028">
    <property type="entry name" value="ZINC_FINGER_C2H2_1"/>
    <property type="match status" value="2"/>
</dbReference>
<sequence length="1394" mass="160260">MENTLENQNENLVPKQSQKVRTDKPRPHQCSICLRGFVRVEHLKRHSLVHTQERPYDCKQCGRKFGRRDLLIRHIRKLHPATQTIETNFESTDEQPKKKLKKSPPEEILANISLQKEDPFVLHPSEFNLKESNKSSSVNHLTSKNIDEELENQNDAVKHNDSILPIRPPLNKEKSGSEGSIPTRKRVRHSSFSAISSSTYNPSSTNLLGNFASTEDLNRQIDETNYLGNMNYFNLKPTVSNDTSQEKGVSEVRFSTPPPIYDVITHPEKHIVYQQEQSQLENAHPHLLNSNYDLENAFSMGNGINNIIDYNQIVTNLESIFPMKKFNFNNIDNDHDLLDNNDNNNNKQEISNERQILPEKSSNNVAEGVFKRRKSNLNFMNLNLSFNNLVIPFFNSKTPTPKILSQDKDQQTAVKMEPLASVSEYQKFLGDQAMKNSPFLFNNKSSHFTPGLKENKDYFSVKDDFYPQGYFPEESVSNQLVKNKNTQTETSVEEKEQKETNIPVSKIQQAQEKQNQQFALDHNDPWLNKFIESNFEDKIINDKNLKEFKLHFNDVGFDKHFSEDQKSQSQPHNTPKLQKTDMLNLPQIDVNSTESFMASSKLTVSSEADSKTPASVRTMSPLEILSNIKSGGLKLSELDDDSLAALYKVRQIDLWKDMLSDVNNSESPKTSSKSAVSLSTDDSGNISDLATTLGKSNLVASKATPELETILDKINTKHPQIDKVRNDLEIKKPTIVEVLRAQNSSIKPTNLVWFNEKLRQEIMDHHNLSQFPTCKELNQYANLYKEEFHPYFDFIHLQSIEPSLENHALLSSIAAIGTLYSFHLYHATQLFVITRHTIRKILEDYTENKVHDIPLWVIQTMVNLSFVEMFHNSKEINSKVDIHFHTLIRIIQITELAKPLEKLQNPPIDGRNIQNDENEKKKMFEYFIMAQSRIRTCHIVLLVSNLFSALIGMDCRMHSVDLKEGGVPCSQIELFHCNDHLEWFDILKNRYKITIDSKFSLVELSNGGDSYSHCLSYLCNARPNDNPFNTDSTGNNNNNHNFGFGQGGSIHNSDTNLKMFDSFNRNAPDSLFELENLHSSNLSKFTLMSMLLSIHEKIFIERSKNYSTYQWELKSKPIIINLLDTWKTLFLKNGGVFYDLGTIVEINKSPKLRLILPLYYFAKTRKSINISPILKHIWRKNIDGLNKVLDDLVTSCLSANKTFFEGEDYNRNLLTEATLHCLDTIHLWDETATYKIDNSRDKKANISTPIFFITCISSSIIILSVFLQVIELTYQYGGNLTDFEENVWIQSRRILQSLEKRLNSINVDLNRLNLPSEVITPLESLSIQQLQSWKQDPERKTLKKYVINDKLSLKCLYLGLRILLDAPIWPVCLSFGEVLNERGKYLHSKKESSK</sequence>
<dbReference type="SUPFAM" id="SSF57667">
    <property type="entry name" value="beta-beta-alpha zinc fingers"/>
    <property type="match status" value="1"/>
</dbReference>
<dbReference type="GO" id="GO:0000981">
    <property type="term" value="F:DNA-binding transcription factor activity, RNA polymerase II-specific"/>
    <property type="evidence" value="ECO:0007669"/>
    <property type="project" value="InterPro"/>
</dbReference>
<comment type="subcellular location">
    <subcellularLocation>
        <location evidence="1">Nucleus</location>
    </subcellularLocation>
</comment>
<evidence type="ECO:0000256" key="6">
    <source>
        <dbReference type="ARBA" id="ARBA00023242"/>
    </source>
</evidence>
<dbReference type="GO" id="GO:0045893">
    <property type="term" value="P:positive regulation of DNA-templated transcription"/>
    <property type="evidence" value="ECO:0007669"/>
    <property type="project" value="UniProtKB-ARBA"/>
</dbReference>
<feature type="domain" description="C2H2-type" evidence="9">
    <location>
        <begin position="56"/>
        <end position="84"/>
    </location>
</feature>
<reference evidence="11" key="1">
    <citation type="journal article" date="2016" name="Proc. Natl. Acad. Sci. U.S.A.">
        <title>Comparative genomics of biotechnologically important yeasts.</title>
        <authorList>
            <person name="Riley R."/>
            <person name="Haridas S."/>
            <person name="Wolfe K.H."/>
            <person name="Lopes M.R."/>
            <person name="Hittinger C.T."/>
            <person name="Goeker M."/>
            <person name="Salamov A.A."/>
            <person name="Wisecaver J.H."/>
            <person name="Long T.M."/>
            <person name="Calvey C.H."/>
            <person name="Aerts A.L."/>
            <person name="Barry K.W."/>
            <person name="Choi C."/>
            <person name="Clum A."/>
            <person name="Coughlan A.Y."/>
            <person name="Deshpande S."/>
            <person name="Douglass A.P."/>
            <person name="Hanson S.J."/>
            <person name="Klenk H.-P."/>
            <person name="LaButti K.M."/>
            <person name="Lapidus A."/>
            <person name="Lindquist E.A."/>
            <person name="Lipzen A.M."/>
            <person name="Meier-Kolthoff J.P."/>
            <person name="Ohm R.A."/>
            <person name="Otillar R.P."/>
            <person name="Pangilinan J.L."/>
            <person name="Peng Y."/>
            <person name="Rokas A."/>
            <person name="Rosa C.A."/>
            <person name="Scheuner C."/>
            <person name="Sibirny A.A."/>
            <person name="Slot J.C."/>
            <person name="Stielow J.B."/>
            <person name="Sun H."/>
            <person name="Kurtzman C.P."/>
            <person name="Blackwell M."/>
            <person name="Grigoriev I.V."/>
            <person name="Jeffries T.W."/>
        </authorList>
    </citation>
    <scope>NUCLEOTIDE SEQUENCE [LARGE SCALE GENOMIC DNA]</scope>
    <source>
        <strain evidence="11">NRRL Y-1626</strain>
    </source>
</reference>
<proteinExistence type="predicted"/>
<evidence type="ECO:0000256" key="4">
    <source>
        <dbReference type="ARBA" id="ARBA00022771"/>
    </source>
</evidence>
<name>A0A1B7TBW9_9ASCO</name>
<feature type="region of interest" description="Disordered" evidence="8">
    <location>
        <begin position="561"/>
        <end position="583"/>
    </location>
</feature>
<dbReference type="GO" id="GO:0000978">
    <property type="term" value="F:RNA polymerase II cis-regulatory region sequence-specific DNA binding"/>
    <property type="evidence" value="ECO:0007669"/>
    <property type="project" value="InterPro"/>
</dbReference>
<keyword evidence="2" id="KW-0479">Metal-binding</keyword>
<dbReference type="Pfam" id="PF00096">
    <property type="entry name" value="zf-C2H2"/>
    <property type="match status" value="1"/>
</dbReference>
<feature type="region of interest" description="Disordered" evidence="8">
    <location>
        <begin position="151"/>
        <end position="189"/>
    </location>
</feature>
<dbReference type="Proteomes" id="UP000092321">
    <property type="component" value="Unassembled WGS sequence"/>
</dbReference>
<feature type="compositionally biased region" description="Polar residues" evidence="8">
    <location>
        <begin position="1"/>
        <end position="19"/>
    </location>
</feature>
<evidence type="ECO:0000256" key="2">
    <source>
        <dbReference type="ARBA" id="ARBA00022723"/>
    </source>
</evidence>
<evidence type="ECO:0000259" key="9">
    <source>
        <dbReference type="PROSITE" id="PS50157"/>
    </source>
</evidence>
<dbReference type="InterPro" id="IPR036236">
    <property type="entry name" value="Znf_C2H2_sf"/>
</dbReference>
<gene>
    <name evidence="10" type="ORF">HANVADRAFT_53304</name>
</gene>
<comment type="caution">
    <text evidence="10">The sequence shown here is derived from an EMBL/GenBank/DDBJ whole genome shotgun (WGS) entry which is preliminary data.</text>
</comment>
<evidence type="ECO:0000256" key="7">
    <source>
        <dbReference type="PROSITE-ProRule" id="PRU00042"/>
    </source>
</evidence>
<evidence type="ECO:0000313" key="11">
    <source>
        <dbReference type="Proteomes" id="UP000092321"/>
    </source>
</evidence>
<evidence type="ECO:0000256" key="1">
    <source>
        <dbReference type="ARBA" id="ARBA00004123"/>
    </source>
</evidence>
<feature type="region of interest" description="Disordered" evidence="8">
    <location>
        <begin position="83"/>
        <end position="104"/>
    </location>
</feature>
<keyword evidence="3" id="KW-0677">Repeat</keyword>
<dbReference type="GO" id="GO:0005634">
    <property type="term" value="C:nucleus"/>
    <property type="evidence" value="ECO:0007669"/>
    <property type="project" value="UniProtKB-SubCell"/>
</dbReference>
<dbReference type="InterPro" id="IPR013087">
    <property type="entry name" value="Znf_C2H2_type"/>
</dbReference>
<dbReference type="OrthoDB" id="6077919at2759"/>
<dbReference type="PROSITE" id="PS50157">
    <property type="entry name" value="ZINC_FINGER_C2H2_2"/>
    <property type="match status" value="2"/>
</dbReference>
<dbReference type="GO" id="GO:0008270">
    <property type="term" value="F:zinc ion binding"/>
    <property type="evidence" value="ECO:0007669"/>
    <property type="project" value="UniProtKB-KW"/>
</dbReference>
<feature type="domain" description="C2H2-type" evidence="9">
    <location>
        <begin position="28"/>
        <end position="55"/>
    </location>
</feature>
<evidence type="ECO:0000313" key="10">
    <source>
        <dbReference type="EMBL" id="OBA26239.1"/>
    </source>
</evidence>
<accession>A0A1B7TBW9</accession>
<protein>
    <recommendedName>
        <fullName evidence="9">C2H2-type domain-containing protein</fullName>
    </recommendedName>
</protein>
<dbReference type="GO" id="GO:0000785">
    <property type="term" value="C:chromatin"/>
    <property type="evidence" value="ECO:0007669"/>
    <property type="project" value="TreeGrafter"/>
</dbReference>
<dbReference type="FunFam" id="3.30.160.60:FF:001732">
    <property type="entry name" value="Zgc:162936"/>
    <property type="match status" value="1"/>
</dbReference>
<dbReference type="Gene3D" id="3.30.160.60">
    <property type="entry name" value="Classic Zinc Finger"/>
    <property type="match status" value="2"/>
</dbReference>
<keyword evidence="4 7" id="KW-0863">Zinc-finger</keyword>
<feature type="region of interest" description="Disordered" evidence="8">
    <location>
        <begin position="1"/>
        <end position="26"/>
    </location>
</feature>
<dbReference type="EMBL" id="LXPE01000021">
    <property type="protein sequence ID" value="OBA26239.1"/>
    <property type="molecule type" value="Genomic_DNA"/>
</dbReference>
<dbReference type="InterPro" id="IPR051059">
    <property type="entry name" value="VerF-like"/>
</dbReference>